<sequence length="155" mass="17492">MKKAEEWLNQFIRRSSRRNPTIFSNVRISLLASRVKPQLHRMWTWLIITEFFKSLGYELKNLTPERPEELLENDDFCLKPRGRKSCLDALSKLFMSIGASGRVQQPDGPTSGRVVSARLGHFALVVTKVRKALEVVAGTHYSTRGAAVGAGHFPL</sequence>
<accession>A0A1X6PHX9</accession>
<protein>
    <submittedName>
        <fullName evidence="1">Uncharacterized protein</fullName>
    </submittedName>
</protein>
<proteinExistence type="predicted"/>
<name>A0A1X6PHX9_PORUM</name>
<gene>
    <name evidence="1" type="ORF">BU14_0053s0001</name>
</gene>
<evidence type="ECO:0000313" key="1">
    <source>
        <dbReference type="EMBL" id="OSX80336.1"/>
    </source>
</evidence>
<evidence type="ECO:0000313" key="2">
    <source>
        <dbReference type="Proteomes" id="UP000218209"/>
    </source>
</evidence>
<reference evidence="1 2" key="1">
    <citation type="submission" date="2017-03" db="EMBL/GenBank/DDBJ databases">
        <title>WGS assembly of Porphyra umbilicalis.</title>
        <authorList>
            <person name="Brawley S.H."/>
            <person name="Blouin N.A."/>
            <person name="Ficko-Blean E."/>
            <person name="Wheeler G.L."/>
            <person name="Lohr M."/>
            <person name="Goodson H.V."/>
            <person name="Jenkins J.W."/>
            <person name="Blaby-Haas C.E."/>
            <person name="Helliwell K.E."/>
            <person name="Chan C."/>
            <person name="Marriage T."/>
            <person name="Bhattacharya D."/>
            <person name="Klein A.S."/>
            <person name="Badis Y."/>
            <person name="Brodie J."/>
            <person name="Cao Y."/>
            <person name="Collen J."/>
            <person name="Dittami S.M."/>
            <person name="Gachon C.M."/>
            <person name="Green B.R."/>
            <person name="Karpowicz S."/>
            <person name="Kim J.W."/>
            <person name="Kudahl U."/>
            <person name="Lin S."/>
            <person name="Michel G."/>
            <person name="Mittag M."/>
            <person name="Olson B.J."/>
            <person name="Pangilinan J."/>
            <person name="Peng Y."/>
            <person name="Qiu H."/>
            <person name="Shu S."/>
            <person name="Singer J.T."/>
            <person name="Smith A.G."/>
            <person name="Sprecher B.N."/>
            <person name="Wagner V."/>
            <person name="Wang W."/>
            <person name="Wang Z.-Y."/>
            <person name="Yan J."/>
            <person name="Yarish C."/>
            <person name="Zoeuner-Riek S."/>
            <person name="Zhuang Y."/>
            <person name="Zou Y."/>
            <person name="Lindquist E.A."/>
            <person name="Grimwood J."/>
            <person name="Barry K."/>
            <person name="Rokhsar D.S."/>
            <person name="Schmutz J."/>
            <person name="Stiller J.W."/>
            <person name="Grossman A.R."/>
            <person name="Prochnik S.E."/>
        </authorList>
    </citation>
    <scope>NUCLEOTIDE SEQUENCE [LARGE SCALE GENOMIC DNA]</scope>
    <source>
        <strain evidence="1">4086291</strain>
    </source>
</reference>
<organism evidence="1 2">
    <name type="scientific">Porphyra umbilicalis</name>
    <name type="common">Purple laver</name>
    <name type="synonym">Red alga</name>
    <dbReference type="NCBI Taxonomy" id="2786"/>
    <lineage>
        <taxon>Eukaryota</taxon>
        <taxon>Rhodophyta</taxon>
        <taxon>Bangiophyceae</taxon>
        <taxon>Bangiales</taxon>
        <taxon>Bangiaceae</taxon>
        <taxon>Porphyra</taxon>
    </lineage>
</organism>
<dbReference type="Proteomes" id="UP000218209">
    <property type="component" value="Unassembled WGS sequence"/>
</dbReference>
<dbReference type="EMBL" id="KV918776">
    <property type="protein sequence ID" value="OSX80336.1"/>
    <property type="molecule type" value="Genomic_DNA"/>
</dbReference>
<dbReference type="AlphaFoldDB" id="A0A1X6PHX9"/>
<keyword evidence="2" id="KW-1185">Reference proteome</keyword>